<dbReference type="InterPro" id="IPR036390">
    <property type="entry name" value="WH_DNA-bd_sf"/>
</dbReference>
<dbReference type="Gene3D" id="1.10.10.10">
    <property type="entry name" value="Winged helix-like DNA-binding domain superfamily/Winged helix DNA-binding domain"/>
    <property type="match status" value="1"/>
</dbReference>
<dbReference type="FunFam" id="1.20.1310.10:FF:000003">
    <property type="entry name" value="Cullin 4A"/>
    <property type="match status" value="1"/>
</dbReference>
<dbReference type="InterPro" id="IPR016158">
    <property type="entry name" value="Cullin_homology"/>
</dbReference>
<evidence type="ECO:0000256" key="12">
    <source>
        <dbReference type="RuleBase" id="RU003829"/>
    </source>
</evidence>
<dbReference type="FunFam" id="1.20.1310.10:FF:000004">
    <property type="entry name" value="Cullin 4B"/>
    <property type="match status" value="1"/>
</dbReference>
<dbReference type="SUPFAM" id="SSF75632">
    <property type="entry name" value="Cullin homology domain"/>
    <property type="match status" value="1"/>
</dbReference>
<dbReference type="AlphaFoldDB" id="A0AA36GTJ5"/>
<comment type="caution">
    <text evidence="16">The sequence shown here is derived from an EMBL/GenBank/DDBJ whole genome shotgun (WGS) entry which is preliminary data.</text>
</comment>
<dbReference type="InterPro" id="IPR059120">
    <property type="entry name" value="Cullin-like_AB"/>
</dbReference>
<comment type="similarity">
    <text evidence="2 11 12">Belongs to the cullin family.</text>
</comment>
<evidence type="ECO:0000256" key="7">
    <source>
        <dbReference type="ARBA" id="ARBA00022843"/>
    </source>
</evidence>
<dbReference type="SMART" id="SM00182">
    <property type="entry name" value="CULLIN"/>
    <property type="match status" value="1"/>
</dbReference>
<dbReference type="InterPro" id="IPR016159">
    <property type="entry name" value="Cullin_repeat-like_dom_sf"/>
</dbReference>
<keyword evidence="6" id="KW-0833">Ubl conjugation pathway</keyword>
<feature type="coiled-coil region" evidence="13">
    <location>
        <begin position="782"/>
        <end position="816"/>
    </location>
</feature>
<feature type="domain" description="Cullin family profile" evidence="15">
    <location>
        <begin position="521"/>
        <end position="754"/>
    </location>
</feature>
<keyword evidence="13" id="KW-0175">Coiled coil</keyword>
<dbReference type="InterPro" id="IPR020094">
    <property type="entry name" value="TruA/RsuA/RluB/E/F_N"/>
</dbReference>
<dbReference type="Pfam" id="PF00888">
    <property type="entry name" value="Cullin"/>
    <property type="match status" value="1"/>
</dbReference>
<dbReference type="GO" id="GO:0003723">
    <property type="term" value="F:RNA binding"/>
    <property type="evidence" value="ECO:0007669"/>
    <property type="project" value="InterPro"/>
</dbReference>
<dbReference type="Gene3D" id="3.30.70.580">
    <property type="entry name" value="Pseudouridine synthase I, catalytic domain, N-terminal subdomain"/>
    <property type="match status" value="1"/>
</dbReference>
<dbReference type="GO" id="GO:0042254">
    <property type="term" value="P:ribosome biogenesis"/>
    <property type="evidence" value="ECO:0007669"/>
    <property type="project" value="UniProtKB-ARBA"/>
</dbReference>
<feature type="region of interest" description="Disordered" evidence="14">
    <location>
        <begin position="28"/>
        <end position="49"/>
    </location>
</feature>
<dbReference type="Gene3D" id="3.30.70.660">
    <property type="entry name" value="Pseudouridine synthase I, catalytic domain, C-terminal subdomain"/>
    <property type="match status" value="1"/>
</dbReference>
<dbReference type="InterPro" id="IPR036317">
    <property type="entry name" value="Cullin_homology_sf"/>
</dbReference>
<dbReference type="Proteomes" id="UP001176961">
    <property type="component" value="Unassembled WGS sequence"/>
</dbReference>
<dbReference type="InterPro" id="IPR019559">
    <property type="entry name" value="Cullin_neddylation_domain"/>
</dbReference>
<dbReference type="GO" id="GO:0006281">
    <property type="term" value="P:DNA repair"/>
    <property type="evidence" value="ECO:0007669"/>
    <property type="project" value="UniProtKB-KW"/>
</dbReference>
<dbReference type="Pfam" id="PF01416">
    <property type="entry name" value="PseudoU_synth_1"/>
    <property type="match status" value="1"/>
</dbReference>
<dbReference type="InterPro" id="IPR016157">
    <property type="entry name" value="Cullin_CS"/>
</dbReference>
<evidence type="ECO:0000256" key="13">
    <source>
        <dbReference type="SAM" id="Coils"/>
    </source>
</evidence>
<comment type="pathway">
    <text evidence="1">Protein modification; protein ubiquitination.</text>
</comment>
<dbReference type="Gene3D" id="3.30.230.130">
    <property type="entry name" value="Cullin, Chain C, Domain 2"/>
    <property type="match status" value="1"/>
</dbReference>
<dbReference type="GO" id="GO:0031625">
    <property type="term" value="F:ubiquitin protein ligase binding"/>
    <property type="evidence" value="ECO:0007669"/>
    <property type="project" value="InterPro"/>
</dbReference>
<proteinExistence type="inferred from homology"/>
<accession>A0AA36GTJ5</accession>
<dbReference type="FunFam" id="1.10.10.10:FF:000050">
    <property type="entry name" value="Cullin 4B"/>
    <property type="match status" value="1"/>
</dbReference>
<dbReference type="Pfam" id="PF10557">
    <property type="entry name" value="Cullin_Nedd8"/>
    <property type="match status" value="1"/>
</dbReference>
<organism evidence="16 17">
    <name type="scientific">Cylicocyclus nassatus</name>
    <name type="common">Nematode worm</name>
    <dbReference type="NCBI Taxonomy" id="53992"/>
    <lineage>
        <taxon>Eukaryota</taxon>
        <taxon>Metazoa</taxon>
        <taxon>Ecdysozoa</taxon>
        <taxon>Nematoda</taxon>
        <taxon>Chromadorea</taxon>
        <taxon>Rhabditida</taxon>
        <taxon>Rhabditina</taxon>
        <taxon>Rhabditomorpha</taxon>
        <taxon>Strongyloidea</taxon>
        <taxon>Strongylidae</taxon>
        <taxon>Cylicocyclus</taxon>
    </lineage>
</organism>
<keyword evidence="4" id="KW-0597">Phosphoprotein</keyword>
<gene>
    <name evidence="16" type="ORF">CYNAS_LOCUS9997</name>
</gene>
<keyword evidence="17" id="KW-1185">Reference proteome</keyword>
<evidence type="ECO:0000256" key="5">
    <source>
        <dbReference type="ARBA" id="ARBA00022763"/>
    </source>
</evidence>
<dbReference type="PANTHER" id="PTHR11932">
    <property type="entry name" value="CULLIN"/>
    <property type="match status" value="1"/>
</dbReference>
<dbReference type="SUPFAM" id="SSF74788">
    <property type="entry name" value="Cullin repeat-like"/>
    <property type="match status" value="1"/>
</dbReference>
<dbReference type="PROSITE" id="PS50069">
    <property type="entry name" value="CULLIN_2"/>
    <property type="match status" value="1"/>
</dbReference>
<dbReference type="InterPro" id="IPR001373">
    <property type="entry name" value="Cullin_N"/>
</dbReference>
<reference evidence="16" key="1">
    <citation type="submission" date="2023-07" db="EMBL/GenBank/DDBJ databases">
        <authorList>
            <consortium name="CYATHOMIX"/>
        </authorList>
    </citation>
    <scope>NUCLEOTIDE SEQUENCE</scope>
    <source>
        <strain evidence="16">N/A</strain>
    </source>
</reference>
<evidence type="ECO:0000259" key="15">
    <source>
        <dbReference type="PROSITE" id="PS50069"/>
    </source>
</evidence>
<evidence type="ECO:0000256" key="4">
    <source>
        <dbReference type="ARBA" id="ARBA00022553"/>
    </source>
</evidence>
<dbReference type="InterPro" id="IPR020095">
    <property type="entry name" value="PsdUridine_synth_TruA_C"/>
</dbReference>
<dbReference type="GO" id="GO:0006511">
    <property type="term" value="P:ubiquitin-dependent protein catabolic process"/>
    <property type="evidence" value="ECO:0007669"/>
    <property type="project" value="InterPro"/>
</dbReference>
<evidence type="ECO:0000256" key="2">
    <source>
        <dbReference type="ARBA" id="ARBA00006019"/>
    </source>
</evidence>
<sequence length="1223" mass="140928">MKQMPIKQMNPIGFCLEQHGEETTNWMQSTNHGDTGLEVKSNSSSAESVTPKKSTFVLQKGAQKRSLSVFSPIQTVAVQKRPKMSDMSDDMLSDEDSAEMYRQEFGEADHELMFERLIDGAREEQLDKDREETVENMVEARAIRHISRGLPTVKKLTIKNFRRKNDDKADLLTTGWGSLEDSINAIQKKQHIITSLEQLYKVVESLCENKMARTTYDRLLENVRKWIRGFRSDLSEKISAGGLDFMKAVESLWSDYCQQMILIRNVFLYLDRTFILENIDESPIWESSLVIFREEIVTYGSVLKKLVDGILECIAAERAGDQVDRSLLRALLRMLRTLDLYKQSFEEEFLTNTVAHYTFESMSLVRTLETVEFLLYIERRLKEENERVDFYLDESTRAPLLTRAEKCMITDHMQDVVDNGLATLLTDNRVQDVSRLYSLLNRVEGGVALLKTGFSSYIKQVGKAMIMDPQRDATMVEELMAFKDKLDVFVEKCFGNEDERMKFAQAEKDAFDYFINTRGNKPAELIAKYMDARLRSANKEASDEQLDQLMNKVITLFRFIQGKDVFEVFYKKDLAKRLLLGRSASVDAEKIMLSKLRQECGAGFTQKLEGMFKDMELSKDLGVAFRNYTLHESSLGRLGEIVECNVNVLTMGQWPAYETVQVTLPKQLNACLQLYEKFYDSRHTGRKLQWQPRLGQCVLKANFRPGCDKELKVSLFQAIVLLLFNDQPSWTAADIMMATKLEQKEFVRTMVSLSCAKVRVLHKTPTNKEINDTDVFTVNTDMKEMRFRIRISEVQIKETEEEYKAVEEEVNQDRQYQIDAAIVRVMKTRKKLNHQLLISELFAQLRFPVRAADLKKRIGSLIERDYLRRCDEDPNSYQYLAGKAPVLTAPLVRRYLLWISYDGSRFPEMATGGTGFGVVDMLYQTISDALFGSRPDNNPVCDLLKLSPSSRTDAGVHALRNALICQIPLEFATLDATPENKASCLRKWNTTIETFAPGAMQVSNVHSVSAGFCVRRHVAYRKYTYRLAVVRNWDLWESLQEHPSTVCFSEKDYAWRLPPGFSPEKASDACKLFIGEHVMGSFYRHTARDKRKERSPPSAVRNILCCQISKGAPYTMDNDIYDYYNVTVVARSYVREQIRRMMSCVVFCGYDRLSIATIKWLLNNPDSQNFYGMRIPVAPPQGLFLTEVVYPTEMFTNPFPYYRHAWDYPLQKDLLFDEDTTTS</sequence>
<keyword evidence="8" id="KW-0234">DNA repair</keyword>
<dbReference type="FunFam" id="1.20.1310.10:FF:000001">
    <property type="entry name" value="Cullin 3"/>
    <property type="match status" value="1"/>
</dbReference>
<dbReference type="GO" id="GO:0009982">
    <property type="term" value="F:pseudouridine synthase activity"/>
    <property type="evidence" value="ECO:0007669"/>
    <property type="project" value="InterPro"/>
</dbReference>
<dbReference type="Gene3D" id="1.20.1310.10">
    <property type="entry name" value="Cullin Repeats"/>
    <property type="match status" value="4"/>
</dbReference>
<feature type="compositionally biased region" description="Polar residues" evidence="14">
    <location>
        <begin position="40"/>
        <end position="49"/>
    </location>
</feature>
<evidence type="ECO:0000256" key="11">
    <source>
        <dbReference type="PROSITE-ProRule" id="PRU00330"/>
    </source>
</evidence>
<dbReference type="GO" id="GO:0031464">
    <property type="term" value="C:Cul4A-RING E3 ubiquitin ligase complex"/>
    <property type="evidence" value="ECO:0007669"/>
    <property type="project" value="UniProtKB-ARBA"/>
</dbReference>
<keyword evidence="7" id="KW-0832">Ubl conjugation</keyword>
<evidence type="ECO:0000256" key="6">
    <source>
        <dbReference type="ARBA" id="ARBA00022786"/>
    </source>
</evidence>
<dbReference type="SMART" id="SM00884">
    <property type="entry name" value="Cullin_Nedd8"/>
    <property type="match status" value="1"/>
</dbReference>
<keyword evidence="3" id="KW-1017">Isopeptide bond</keyword>
<dbReference type="InterPro" id="IPR020103">
    <property type="entry name" value="PsdUridine_synth_cat_dom_sf"/>
</dbReference>
<evidence type="ECO:0000256" key="10">
    <source>
        <dbReference type="ARBA" id="ARBA00069613"/>
    </source>
</evidence>
<evidence type="ECO:0000256" key="9">
    <source>
        <dbReference type="ARBA" id="ARBA00023235"/>
    </source>
</evidence>
<dbReference type="InterPro" id="IPR045093">
    <property type="entry name" value="Cullin"/>
</dbReference>
<evidence type="ECO:0000256" key="8">
    <source>
        <dbReference type="ARBA" id="ARBA00023204"/>
    </source>
</evidence>
<dbReference type="PROSITE" id="PS01256">
    <property type="entry name" value="CULLIN_1"/>
    <property type="match status" value="1"/>
</dbReference>
<dbReference type="GO" id="GO:0005634">
    <property type="term" value="C:nucleus"/>
    <property type="evidence" value="ECO:0007669"/>
    <property type="project" value="UniProtKB-ARBA"/>
</dbReference>
<dbReference type="SUPFAM" id="SSF55120">
    <property type="entry name" value="Pseudouridine synthase"/>
    <property type="match status" value="1"/>
</dbReference>
<name>A0AA36GTJ5_CYLNA</name>
<dbReference type="SUPFAM" id="SSF46785">
    <property type="entry name" value="Winged helix' DNA-binding domain"/>
    <property type="match status" value="1"/>
</dbReference>
<keyword evidence="9" id="KW-0413">Isomerase</keyword>
<dbReference type="GO" id="GO:0001522">
    <property type="term" value="P:pseudouridine synthesis"/>
    <property type="evidence" value="ECO:0007669"/>
    <property type="project" value="InterPro"/>
</dbReference>
<dbReference type="InterPro" id="IPR020097">
    <property type="entry name" value="PsdUridine_synth_TruA_a/b_dom"/>
</dbReference>
<protein>
    <recommendedName>
        <fullName evidence="10">Cullin-4</fullName>
    </recommendedName>
</protein>
<evidence type="ECO:0000256" key="14">
    <source>
        <dbReference type="SAM" id="MobiDB-lite"/>
    </source>
</evidence>
<evidence type="ECO:0000313" key="17">
    <source>
        <dbReference type="Proteomes" id="UP001176961"/>
    </source>
</evidence>
<evidence type="ECO:0000256" key="1">
    <source>
        <dbReference type="ARBA" id="ARBA00004906"/>
    </source>
</evidence>
<dbReference type="InterPro" id="IPR036388">
    <property type="entry name" value="WH-like_DNA-bd_sf"/>
</dbReference>
<evidence type="ECO:0000256" key="3">
    <source>
        <dbReference type="ARBA" id="ARBA00022499"/>
    </source>
</evidence>
<dbReference type="Pfam" id="PF26557">
    <property type="entry name" value="Cullin_AB"/>
    <property type="match status" value="1"/>
</dbReference>
<dbReference type="EMBL" id="CATQJL010000223">
    <property type="protein sequence ID" value="CAJ0598014.1"/>
    <property type="molecule type" value="Genomic_DNA"/>
</dbReference>
<evidence type="ECO:0000313" key="16">
    <source>
        <dbReference type="EMBL" id="CAJ0598014.1"/>
    </source>
</evidence>
<keyword evidence="5" id="KW-0227">DNA damage</keyword>